<name>A0A2T8I4D9_9POAL</name>
<organism evidence="2">
    <name type="scientific">Panicum hallii</name>
    <dbReference type="NCBI Taxonomy" id="206008"/>
    <lineage>
        <taxon>Eukaryota</taxon>
        <taxon>Viridiplantae</taxon>
        <taxon>Streptophyta</taxon>
        <taxon>Embryophyta</taxon>
        <taxon>Tracheophyta</taxon>
        <taxon>Spermatophyta</taxon>
        <taxon>Magnoliopsida</taxon>
        <taxon>Liliopsida</taxon>
        <taxon>Poales</taxon>
        <taxon>Poaceae</taxon>
        <taxon>PACMAD clade</taxon>
        <taxon>Panicoideae</taxon>
        <taxon>Panicodae</taxon>
        <taxon>Paniceae</taxon>
        <taxon>Panicinae</taxon>
        <taxon>Panicum</taxon>
        <taxon>Panicum sect. Panicum</taxon>
    </lineage>
</organism>
<accession>A0A2T8I4D9</accession>
<dbReference type="EMBL" id="CM008054">
    <property type="protein sequence ID" value="PVH32548.1"/>
    <property type="molecule type" value="Genomic_DNA"/>
</dbReference>
<gene>
    <name evidence="2" type="ORF">PAHAL_9G425700</name>
</gene>
<feature type="region of interest" description="Disordered" evidence="1">
    <location>
        <begin position="1"/>
        <end position="59"/>
    </location>
</feature>
<dbReference type="Proteomes" id="UP000243499">
    <property type="component" value="Chromosome 9"/>
</dbReference>
<evidence type="ECO:0000313" key="2">
    <source>
        <dbReference type="EMBL" id="PVH32548.1"/>
    </source>
</evidence>
<feature type="compositionally biased region" description="Low complexity" evidence="1">
    <location>
        <begin position="43"/>
        <end position="53"/>
    </location>
</feature>
<protein>
    <submittedName>
        <fullName evidence="2">Uncharacterized protein</fullName>
    </submittedName>
</protein>
<dbReference type="Gramene" id="PVH32548">
    <property type="protein sequence ID" value="PVH32548"/>
    <property type="gene ID" value="PAHAL_9G425700"/>
</dbReference>
<evidence type="ECO:0000256" key="1">
    <source>
        <dbReference type="SAM" id="MobiDB-lite"/>
    </source>
</evidence>
<dbReference type="AlphaFoldDB" id="A0A2T8I4D9"/>
<proteinExistence type="predicted"/>
<reference evidence="2" key="1">
    <citation type="submission" date="2018-04" db="EMBL/GenBank/DDBJ databases">
        <title>WGS assembly of Panicum hallii.</title>
        <authorList>
            <person name="Lovell J."/>
            <person name="Jenkins J."/>
            <person name="Lowry D."/>
            <person name="Mamidi S."/>
            <person name="Sreedasyam A."/>
            <person name="Weng X."/>
            <person name="Barry K."/>
            <person name="Bonette J."/>
            <person name="Campitelli B."/>
            <person name="Daum C."/>
            <person name="Gordon S."/>
            <person name="Gould B."/>
            <person name="Lipzen A."/>
            <person name="Macqueen A."/>
            <person name="Palacio-Mejia J."/>
            <person name="Plott C."/>
            <person name="Shakirov E."/>
            <person name="Shu S."/>
            <person name="Yoshinaga Y."/>
            <person name="Zane M."/>
            <person name="Rokhsar D."/>
            <person name="Grimwood J."/>
            <person name="Schmutz J."/>
            <person name="Juenger T."/>
        </authorList>
    </citation>
    <scope>NUCLEOTIDE SEQUENCE [LARGE SCALE GENOMIC DNA]</scope>
    <source>
        <strain evidence="2">FIL2</strain>
    </source>
</reference>
<sequence>MARTPLAGELAWPTRGNRWEGSSTLPARRHWRGSAPQPDLCDAARVGARGARPGARHHR</sequence>